<protein>
    <submittedName>
        <fullName evidence="2">Uncharacterized protein</fullName>
    </submittedName>
</protein>
<organism evidence="2 3">
    <name type="scientific">Chromobacterium alticapitis</name>
    <dbReference type="NCBI Taxonomy" id="2073169"/>
    <lineage>
        <taxon>Bacteria</taxon>
        <taxon>Pseudomonadati</taxon>
        <taxon>Pseudomonadota</taxon>
        <taxon>Betaproteobacteria</taxon>
        <taxon>Neisseriales</taxon>
        <taxon>Chromobacteriaceae</taxon>
        <taxon>Chromobacterium</taxon>
    </lineage>
</organism>
<gene>
    <name evidence="2" type="ORF">C2I19_03475</name>
</gene>
<proteinExistence type="predicted"/>
<evidence type="ECO:0000313" key="3">
    <source>
        <dbReference type="Proteomes" id="UP000237082"/>
    </source>
</evidence>
<accession>A0A2S5DK11</accession>
<dbReference type="OrthoDB" id="8593527at2"/>
<dbReference type="RefSeq" id="WP_103901323.1">
    <property type="nucleotide sequence ID" value="NZ_PQWB01000012.1"/>
</dbReference>
<dbReference type="AlphaFoldDB" id="A0A2S5DK11"/>
<keyword evidence="1" id="KW-1133">Transmembrane helix</keyword>
<dbReference type="Proteomes" id="UP000237082">
    <property type="component" value="Unassembled WGS sequence"/>
</dbReference>
<evidence type="ECO:0000256" key="1">
    <source>
        <dbReference type="SAM" id="Phobius"/>
    </source>
</evidence>
<keyword evidence="1" id="KW-0812">Transmembrane</keyword>
<name>A0A2S5DK11_9NEIS</name>
<comment type="caution">
    <text evidence="2">The sequence shown here is derived from an EMBL/GenBank/DDBJ whole genome shotgun (WGS) entry which is preliminary data.</text>
</comment>
<keyword evidence="3" id="KW-1185">Reference proteome</keyword>
<sequence>MKADTDGPSSNNLLRYWLHKLTGSRLSAQDRLHFQPISEEVLLNLMVILCIVLLALFTYLKQ</sequence>
<dbReference type="EMBL" id="PQWB01000012">
    <property type="protein sequence ID" value="POZ63420.1"/>
    <property type="molecule type" value="Genomic_DNA"/>
</dbReference>
<reference evidence="3" key="1">
    <citation type="submission" date="2018-02" db="EMBL/GenBank/DDBJ databases">
        <authorList>
            <person name="O'Hara-Hanley K."/>
            <person name="Soby S."/>
        </authorList>
    </citation>
    <scope>NUCLEOTIDE SEQUENCE [LARGE SCALE GENOMIC DNA]</scope>
    <source>
        <strain evidence="3">MWU14-2602</strain>
    </source>
</reference>
<keyword evidence="1" id="KW-0472">Membrane</keyword>
<feature type="transmembrane region" description="Helical" evidence="1">
    <location>
        <begin position="41"/>
        <end position="60"/>
    </location>
</feature>
<evidence type="ECO:0000313" key="2">
    <source>
        <dbReference type="EMBL" id="POZ63420.1"/>
    </source>
</evidence>